<keyword evidence="8" id="KW-0067">ATP-binding</keyword>
<dbReference type="PANTHER" id="PTHR33540:SF2">
    <property type="entry name" value="TRNA THREONYLCARBAMOYLADENOSINE BIOSYNTHESIS PROTEIN TSAE"/>
    <property type="match status" value="1"/>
</dbReference>
<evidence type="ECO:0000256" key="6">
    <source>
        <dbReference type="ARBA" id="ARBA00022723"/>
    </source>
</evidence>
<dbReference type="PANTHER" id="PTHR33540">
    <property type="entry name" value="TRNA THREONYLCARBAMOYLADENOSINE BIOSYNTHESIS PROTEIN TSAE"/>
    <property type="match status" value="1"/>
</dbReference>
<keyword evidence="5" id="KW-0819">tRNA processing</keyword>
<comment type="similarity">
    <text evidence="2">Belongs to the TsaE family.</text>
</comment>
<comment type="subcellular location">
    <subcellularLocation>
        <location evidence="1">Cytoplasm</location>
    </subcellularLocation>
</comment>
<evidence type="ECO:0000256" key="2">
    <source>
        <dbReference type="ARBA" id="ARBA00007599"/>
    </source>
</evidence>
<evidence type="ECO:0000256" key="5">
    <source>
        <dbReference type="ARBA" id="ARBA00022694"/>
    </source>
</evidence>
<dbReference type="EMBL" id="BAABJX010000029">
    <property type="protein sequence ID" value="GAA4833728.1"/>
    <property type="molecule type" value="Genomic_DNA"/>
</dbReference>
<sequence length="142" mass="16101">MEQIKLECLNQELLPEVAQKIIDFGYDRAVWTFEGTLGAGKTTLIKTICEALEVIDLVNSPTFSIVNEYSTEDDATIYHFDFYRLNDEEEAMDIGYEEYVTSGALCLMEWPSKIPNLIPDEHLAINIDITGTDSRSITVIKK</sequence>
<dbReference type="Proteomes" id="UP001500298">
    <property type="component" value="Unassembled WGS sequence"/>
</dbReference>
<evidence type="ECO:0000256" key="3">
    <source>
        <dbReference type="ARBA" id="ARBA00019010"/>
    </source>
</evidence>
<dbReference type="InterPro" id="IPR003442">
    <property type="entry name" value="T6A_TsaE"/>
</dbReference>
<keyword evidence="12" id="KW-1185">Reference proteome</keyword>
<evidence type="ECO:0000313" key="11">
    <source>
        <dbReference type="EMBL" id="GAA4833728.1"/>
    </source>
</evidence>
<organism evidence="11 12">
    <name type="scientific">Algivirga pacifica</name>
    <dbReference type="NCBI Taxonomy" id="1162670"/>
    <lineage>
        <taxon>Bacteria</taxon>
        <taxon>Pseudomonadati</taxon>
        <taxon>Bacteroidota</taxon>
        <taxon>Cytophagia</taxon>
        <taxon>Cytophagales</taxon>
        <taxon>Flammeovirgaceae</taxon>
        <taxon>Algivirga</taxon>
    </lineage>
</organism>
<gene>
    <name evidence="11" type="primary">tsaE</name>
    <name evidence="11" type="ORF">GCM10023331_18680</name>
</gene>
<evidence type="ECO:0000313" key="12">
    <source>
        <dbReference type="Proteomes" id="UP001500298"/>
    </source>
</evidence>
<dbReference type="NCBIfam" id="TIGR00150">
    <property type="entry name" value="T6A_YjeE"/>
    <property type="match status" value="1"/>
</dbReference>
<dbReference type="RefSeq" id="WP_345371210.1">
    <property type="nucleotide sequence ID" value="NZ_BAABJX010000029.1"/>
</dbReference>
<keyword evidence="9" id="KW-0460">Magnesium</keyword>
<evidence type="ECO:0000256" key="10">
    <source>
        <dbReference type="ARBA" id="ARBA00032441"/>
    </source>
</evidence>
<dbReference type="Pfam" id="PF02367">
    <property type="entry name" value="TsaE"/>
    <property type="match status" value="1"/>
</dbReference>
<protein>
    <recommendedName>
        <fullName evidence="3">tRNA threonylcarbamoyladenosine biosynthesis protein TsaE</fullName>
    </recommendedName>
    <alternativeName>
        <fullName evidence="10">t(6)A37 threonylcarbamoyladenosine biosynthesis protein TsaE</fullName>
    </alternativeName>
</protein>
<keyword evidence="6" id="KW-0479">Metal-binding</keyword>
<evidence type="ECO:0000256" key="9">
    <source>
        <dbReference type="ARBA" id="ARBA00022842"/>
    </source>
</evidence>
<dbReference type="SUPFAM" id="SSF52540">
    <property type="entry name" value="P-loop containing nucleoside triphosphate hydrolases"/>
    <property type="match status" value="1"/>
</dbReference>
<evidence type="ECO:0000256" key="1">
    <source>
        <dbReference type="ARBA" id="ARBA00004496"/>
    </source>
</evidence>
<keyword evidence="4" id="KW-0963">Cytoplasm</keyword>
<evidence type="ECO:0000256" key="8">
    <source>
        <dbReference type="ARBA" id="ARBA00022840"/>
    </source>
</evidence>
<reference evidence="12" key="1">
    <citation type="journal article" date="2019" name="Int. J. Syst. Evol. Microbiol.">
        <title>The Global Catalogue of Microorganisms (GCM) 10K type strain sequencing project: providing services to taxonomists for standard genome sequencing and annotation.</title>
        <authorList>
            <consortium name="The Broad Institute Genomics Platform"/>
            <consortium name="The Broad Institute Genome Sequencing Center for Infectious Disease"/>
            <person name="Wu L."/>
            <person name="Ma J."/>
        </authorList>
    </citation>
    <scope>NUCLEOTIDE SEQUENCE [LARGE SCALE GENOMIC DNA]</scope>
    <source>
        <strain evidence="12">JCM 18326</strain>
    </source>
</reference>
<comment type="caution">
    <text evidence="11">The sequence shown here is derived from an EMBL/GenBank/DDBJ whole genome shotgun (WGS) entry which is preliminary data.</text>
</comment>
<evidence type="ECO:0000256" key="4">
    <source>
        <dbReference type="ARBA" id="ARBA00022490"/>
    </source>
</evidence>
<dbReference type="Gene3D" id="3.40.50.300">
    <property type="entry name" value="P-loop containing nucleotide triphosphate hydrolases"/>
    <property type="match status" value="1"/>
</dbReference>
<dbReference type="InterPro" id="IPR027417">
    <property type="entry name" value="P-loop_NTPase"/>
</dbReference>
<accession>A0ABP9DC17</accession>
<evidence type="ECO:0000256" key="7">
    <source>
        <dbReference type="ARBA" id="ARBA00022741"/>
    </source>
</evidence>
<proteinExistence type="inferred from homology"/>
<keyword evidence="7" id="KW-0547">Nucleotide-binding</keyword>
<name>A0ABP9DC17_9BACT</name>